<accession>A0ABU8G168</accession>
<dbReference type="RefSeq" id="WP_336483065.1">
    <property type="nucleotide sequence ID" value="NZ_JBAWSV010000005.1"/>
</dbReference>
<name>A0ABU8G168_9BACI</name>
<sequence>MFKSLYDSFFERVRLQFIHGIAKGLKQKGDKATLNDVFVALERMVKDEEIKRAANKS</sequence>
<reference evidence="1 2" key="1">
    <citation type="submission" date="2024-01" db="EMBL/GenBank/DDBJ databases">
        <title>Seven novel Bacillus-like species.</title>
        <authorList>
            <person name="Liu G."/>
        </authorList>
    </citation>
    <scope>NUCLEOTIDE SEQUENCE [LARGE SCALE GENOMIC DNA]</scope>
    <source>
        <strain evidence="1 2">FJAT-53711</strain>
    </source>
</reference>
<gene>
    <name evidence="1" type="ORF">WAX78_16105</name>
</gene>
<comment type="caution">
    <text evidence="1">The sequence shown here is derived from an EMBL/GenBank/DDBJ whole genome shotgun (WGS) entry which is preliminary data.</text>
</comment>
<organism evidence="1 2">
    <name type="scientific">Bacillus yunxiaonensis</name>
    <dbReference type="NCBI Taxonomy" id="3127665"/>
    <lineage>
        <taxon>Bacteria</taxon>
        <taxon>Bacillati</taxon>
        <taxon>Bacillota</taxon>
        <taxon>Bacilli</taxon>
        <taxon>Bacillales</taxon>
        <taxon>Bacillaceae</taxon>
        <taxon>Bacillus</taxon>
    </lineage>
</organism>
<protein>
    <submittedName>
        <fullName evidence="1">Uncharacterized protein</fullName>
    </submittedName>
</protein>
<keyword evidence="2" id="KW-1185">Reference proteome</keyword>
<dbReference type="EMBL" id="JBAWSV010000005">
    <property type="protein sequence ID" value="MEI4830968.1"/>
    <property type="molecule type" value="Genomic_DNA"/>
</dbReference>
<proteinExistence type="predicted"/>
<evidence type="ECO:0000313" key="2">
    <source>
        <dbReference type="Proteomes" id="UP001367922"/>
    </source>
</evidence>
<dbReference type="Proteomes" id="UP001367922">
    <property type="component" value="Unassembled WGS sequence"/>
</dbReference>
<evidence type="ECO:0000313" key="1">
    <source>
        <dbReference type="EMBL" id="MEI4830968.1"/>
    </source>
</evidence>